<feature type="compositionally biased region" description="Gly residues" evidence="1">
    <location>
        <begin position="355"/>
        <end position="366"/>
    </location>
</feature>
<comment type="caution">
    <text evidence="3">The sequence shown here is derived from an EMBL/GenBank/DDBJ whole genome shotgun (WGS) entry which is preliminary data.</text>
</comment>
<accession>A0AAN6PUV4</accession>
<evidence type="ECO:0000256" key="2">
    <source>
        <dbReference type="SAM" id="Phobius"/>
    </source>
</evidence>
<reference evidence="3" key="1">
    <citation type="journal article" date="2023" name="Mol. Phylogenet. Evol.">
        <title>Genome-scale phylogeny and comparative genomics of the fungal order Sordariales.</title>
        <authorList>
            <person name="Hensen N."/>
            <person name="Bonometti L."/>
            <person name="Westerberg I."/>
            <person name="Brannstrom I.O."/>
            <person name="Guillou S."/>
            <person name="Cros-Aarteil S."/>
            <person name="Calhoun S."/>
            <person name="Haridas S."/>
            <person name="Kuo A."/>
            <person name="Mondo S."/>
            <person name="Pangilinan J."/>
            <person name="Riley R."/>
            <person name="LaButti K."/>
            <person name="Andreopoulos B."/>
            <person name="Lipzen A."/>
            <person name="Chen C."/>
            <person name="Yan M."/>
            <person name="Daum C."/>
            <person name="Ng V."/>
            <person name="Clum A."/>
            <person name="Steindorff A."/>
            <person name="Ohm R.A."/>
            <person name="Martin F."/>
            <person name="Silar P."/>
            <person name="Natvig D.O."/>
            <person name="Lalanne C."/>
            <person name="Gautier V."/>
            <person name="Ament-Velasquez S.L."/>
            <person name="Kruys A."/>
            <person name="Hutchinson M.I."/>
            <person name="Powell A.J."/>
            <person name="Barry K."/>
            <person name="Miller A.N."/>
            <person name="Grigoriev I.V."/>
            <person name="Debuchy R."/>
            <person name="Gladieux P."/>
            <person name="Hiltunen Thoren M."/>
            <person name="Johannesson H."/>
        </authorList>
    </citation>
    <scope>NUCLEOTIDE SEQUENCE</scope>
    <source>
        <strain evidence="3">CBS 757.83</strain>
    </source>
</reference>
<feature type="compositionally biased region" description="Low complexity" evidence="1">
    <location>
        <begin position="330"/>
        <end position="354"/>
    </location>
</feature>
<keyword evidence="4" id="KW-1185">Reference proteome</keyword>
<evidence type="ECO:0000256" key="1">
    <source>
        <dbReference type="SAM" id="MobiDB-lite"/>
    </source>
</evidence>
<dbReference type="Pfam" id="PF11309">
    <property type="entry name" value="DUF3112"/>
    <property type="match status" value="1"/>
</dbReference>
<feature type="transmembrane region" description="Helical" evidence="2">
    <location>
        <begin position="261"/>
        <end position="281"/>
    </location>
</feature>
<name>A0AAN6PUV4_9PEZI</name>
<organism evidence="3 4">
    <name type="scientific">Parathielavia hyrcaniae</name>
    <dbReference type="NCBI Taxonomy" id="113614"/>
    <lineage>
        <taxon>Eukaryota</taxon>
        <taxon>Fungi</taxon>
        <taxon>Dikarya</taxon>
        <taxon>Ascomycota</taxon>
        <taxon>Pezizomycotina</taxon>
        <taxon>Sordariomycetes</taxon>
        <taxon>Sordariomycetidae</taxon>
        <taxon>Sordariales</taxon>
        <taxon>Chaetomiaceae</taxon>
        <taxon>Parathielavia</taxon>
    </lineage>
</organism>
<feature type="transmembrane region" description="Helical" evidence="2">
    <location>
        <begin position="177"/>
        <end position="199"/>
    </location>
</feature>
<keyword evidence="2" id="KW-1133">Transmembrane helix</keyword>
<dbReference type="EMBL" id="MU863659">
    <property type="protein sequence ID" value="KAK4098387.1"/>
    <property type="molecule type" value="Genomic_DNA"/>
</dbReference>
<protein>
    <submittedName>
        <fullName evidence="3">Uncharacterized protein</fullName>
    </submittedName>
</protein>
<evidence type="ECO:0000313" key="4">
    <source>
        <dbReference type="Proteomes" id="UP001305647"/>
    </source>
</evidence>
<dbReference type="PANTHER" id="PTHR35184:SF1">
    <property type="entry name" value="INTEGRAL MEMBRANE PROTEIN"/>
    <property type="match status" value="1"/>
</dbReference>
<gene>
    <name evidence="3" type="ORF">N658DRAFT_221798</name>
</gene>
<feature type="transmembrane region" description="Helical" evidence="2">
    <location>
        <begin position="31"/>
        <end position="54"/>
    </location>
</feature>
<reference evidence="3" key="2">
    <citation type="submission" date="2023-05" db="EMBL/GenBank/DDBJ databases">
        <authorList>
            <consortium name="Lawrence Berkeley National Laboratory"/>
            <person name="Steindorff A."/>
            <person name="Hensen N."/>
            <person name="Bonometti L."/>
            <person name="Westerberg I."/>
            <person name="Brannstrom I.O."/>
            <person name="Guillou S."/>
            <person name="Cros-Aarteil S."/>
            <person name="Calhoun S."/>
            <person name="Haridas S."/>
            <person name="Kuo A."/>
            <person name="Mondo S."/>
            <person name="Pangilinan J."/>
            <person name="Riley R."/>
            <person name="Labutti K."/>
            <person name="Andreopoulos B."/>
            <person name="Lipzen A."/>
            <person name="Chen C."/>
            <person name="Yanf M."/>
            <person name="Daum C."/>
            <person name="Ng V."/>
            <person name="Clum A."/>
            <person name="Ohm R."/>
            <person name="Martin F."/>
            <person name="Silar P."/>
            <person name="Natvig D."/>
            <person name="Lalanne C."/>
            <person name="Gautier V."/>
            <person name="Ament-Velasquez S.L."/>
            <person name="Kruys A."/>
            <person name="Hutchinson M.I."/>
            <person name="Powell A.J."/>
            <person name="Barry K."/>
            <person name="Miller A.N."/>
            <person name="Grigoriev I.V."/>
            <person name="Debuchy R."/>
            <person name="Gladieux P."/>
            <person name="Thoren M.H."/>
            <person name="Johannesson H."/>
        </authorList>
    </citation>
    <scope>NUCLEOTIDE SEQUENCE</scope>
    <source>
        <strain evidence="3">CBS 757.83</strain>
    </source>
</reference>
<feature type="transmembrane region" description="Helical" evidence="2">
    <location>
        <begin position="66"/>
        <end position="87"/>
    </location>
</feature>
<dbReference type="PANTHER" id="PTHR35184">
    <property type="entry name" value="YALI0C10208P"/>
    <property type="match status" value="1"/>
</dbReference>
<evidence type="ECO:0000313" key="3">
    <source>
        <dbReference type="EMBL" id="KAK4098387.1"/>
    </source>
</evidence>
<dbReference type="AlphaFoldDB" id="A0AAN6PUV4"/>
<keyword evidence="2" id="KW-0812">Transmembrane</keyword>
<feature type="transmembrane region" description="Helical" evidence="2">
    <location>
        <begin position="138"/>
        <end position="157"/>
    </location>
</feature>
<feature type="transmembrane region" description="Helical" evidence="2">
    <location>
        <begin position="99"/>
        <end position="118"/>
    </location>
</feature>
<feature type="region of interest" description="Disordered" evidence="1">
    <location>
        <begin position="308"/>
        <end position="384"/>
    </location>
</feature>
<feature type="transmembrane region" description="Helical" evidence="2">
    <location>
        <begin position="220"/>
        <end position="241"/>
    </location>
</feature>
<dbReference type="InterPro" id="IPR021460">
    <property type="entry name" value="DUF3112"/>
</dbReference>
<dbReference type="Proteomes" id="UP001305647">
    <property type="component" value="Unassembled WGS sequence"/>
</dbReference>
<sequence>MSSHSRLQPRDCFDYVPIPALGGIPTPIPDIPISAVLLALFVLGGALHIGTLAFNLRLPRRHKFPLSGAVGAFCVIRTVALALRIGWSRNQHCYDISAAATIFTSLGVFVLLIVNLLLVSRVVRALHPVFGWSKPALWGFRGVFGSLLVTLIMVLSWSVAMLVRKQDEDTREKGRTVLLVTGVYATVMALLPALVVAWAKMRRHRGMVFRAERFGTGPMWVKMAMIVVTSVLLAFGAGWRVAVSFFPMTPESQDKWFRSRAAFYCVNFGVELVMVYSYAILRFDQRFHVPDGASAPGHYSKDFELDFEGHEMDPMPNPSGDVGLADVSRGGAMAGATGDGATTGATGDGAPAGDSGHGSLQGGSGPKGLPLASTSALIQRGDGQ</sequence>
<proteinExistence type="predicted"/>
<keyword evidence="2" id="KW-0472">Membrane</keyword>